<sequence length="91" mass="10699">TIFIKYDIRCVYKIGILTHKSLHKIKFLTQGWSKMLLNSKAKQNKIKSVKSRRQKISLVLREKHNSSNIKRNQIASISINFIFLMKKSNSH</sequence>
<accession>A0A3M7P225</accession>
<dbReference type="AlphaFoldDB" id="A0A3M7P225"/>
<evidence type="ECO:0000313" key="2">
    <source>
        <dbReference type="Proteomes" id="UP000276133"/>
    </source>
</evidence>
<comment type="caution">
    <text evidence="1">The sequence shown here is derived from an EMBL/GenBank/DDBJ whole genome shotgun (WGS) entry which is preliminary data.</text>
</comment>
<dbReference type="EMBL" id="REGN01014047">
    <property type="protein sequence ID" value="RMZ93131.1"/>
    <property type="molecule type" value="Genomic_DNA"/>
</dbReference>
<proteinExistence type="predicted"/>
<evidence type="ECO:0000313" key="1">
    <source>
        <dbReference type="EMBL" id="RMZ93131.1"/>
    </source>
</evidence>
<keyword evidence="2" id="KW-1185">Reference proteome</keyword>
<protein>
    <submittedName>
        <fullName evidence="1">Uncharacterized protein</fullName>
    </submittedName>
</protein>
<gene>
    <name evidence="1" type="ORF">BpHYR1_039124</name>
</gene>
<dbReference type="Proteomes" id="UP000276133">
    <property type="component" value="Unassembled WGS sequence"/>
</dbReference>
<feature type="non-terminal residue" evidence="1">
    <location>
        <position position="1"/>
    </location>
</feature>
<reference evidence="1 2" key="1">
    <citation type="journal article" date="2018" name="Sci. Rep.">
        <title>Genomic signatures of local adaptation to the degree of environmental predictability in rotifers.</title>
        <authorList>
            <person name="Franch-Gras L."/>
            <person name="Hahn C."/>
            <person name="Garcia-Roger E.M."/>
            <person name="Carmona M.J."/>
            <person name="Serra M."/>
            <person name="Gomez A."/>
        </authorList>
    </citation>
    <scope>NUCLEOTIDE SEQUENCE [LARGE SCALE GENOMIC DNA]</scope>
    <source>
        <strain evidence="1">HYR1</strain>
    </source>
</reference>
<organism evidence="1 2">
    <name type="scientific">Brachionus plicatilis</name>
    <name type="common">Marine rotifer</name>
    <name type="synonym">Brachionus muelleri</name>
    <dbReference type="NCBI Taxonomy" id="10195"/>
    <lineage>
        <taxon>Eukaryota</taxon>
        <taxon>Metazoa</taxon>
        <taxon>Spiralia</taxon>
        <taxon>Gnathifera</taxon>
        <taxon>Rotifera</taxon>
        <taxon>Eurotatoria</taxon>
        <taxon>Monogononta</taxon>
        <taxon>Pseudotrocha</taxon>
        <taxon>Ploima</taxon>
        <taxon>Brachionidae</taxon>
        <taxon>Brachionus</taxon>
    </lineage>
</organism>
<name>A0A3M7P225_BRAPC</name>